<evidence type="ECO:0008006" key="3">
    <source>
        <dbReference type="Google" id="ProtNLM"/>
    </source>
</evidence>
<dbReference type="RefSeq" id="WP_177215965.1">
    <property type="nucleotide sequence ID" value="NZ_FOZC01000015.1"/>
</dbReference>
<reference evidence="1 2" key="1">
    <citation type="submission" date="2016-10" db="EMBL/GenBank/DDBJ databases">
        <authorList>
            <person name="de Groot N.N."/>
        </authorList>
    </citation>
    <scope>NUCLEOTIDE SEQUENCE [LARGE SCALE GENOMIC DNA]</scope>
    <source>
        <strain evidence="1 2">F</strain>
    </source>
</reference>
<proteinExistence type="predicted"/>
<dbReference type="Gene3D" id="3.40.50.10140">
    <property type="entry name" value="Toll/interleukin-1 receptor homology (TIR) domain"/>
    <property type="match status" value="1"/>
</dbReference>
<dbReference type="Proteomes" id="UP000214760">
    <property type="component" value="Unassembled WGS sequence"/>
</dbReference>
<evidence type="ECO:0000313" key="2">
    <source>
        <dbReference type="Proteomes" id="UP000214760"/>
    </source>
</evidence>
<gene>
    <name evidence="1" type="ORF">SAMN02910262_02263</name>
</gene>
<accession>A0A1I6K5I2</accession>
<evidence type="ECO:0000313" key="1">
    <source>
        <dbReference type="EMBL" id="SFR86394.1"/>
    </source>
</evidence>
<sequence length="483" mass="56099">MKQTKIFISHRGDDANYATAIVDFFEDLGVIADSIVCTSVPGHLIPNGQKIYDWLRSQFLEYNLHMIFLLSDKYYGSPDCLNEMGAAWITKTDSDVILLPGFGPEKIRGCIGSDTMAIHCDGKDDILEDRIKQLRDKVCQEFSLTLPKDRRWQRIKNDVIRQLRERESETEGAIRKTEWNIPIFDVKIIALNHQIHGTAEVVDIWGEKPLPKHKNVLFQVELCNDAIVKHLKVFGRNIEPGIVKRNKQYRFTICYIESPDTRWSKHVFELNRSIYPAGEDGIPKIVHLEYILDQKKYQQAFLLGDNQEYISGEQEVVVSKNLDKIIQMKERMRQDFLKSSDKLKHYSREELWKNPEKKFISDEVIIISTECKDPKWNTDGGFGKYEIYDFCDEGLLCWDSTGFKAEVKYYIREQLLLAIANRMLCLPFEKVVAYDLHGNTGYNMPIIYADYPIGESPFRYYYRDMKREAIIDNGVIAGVEPST</sequence>
<dbReference type="InterPro" id="IPR035897">
    <property type="entry name" value="Toll_tir_struct_dom_sf"/>
</dbReference>
<dbReference type="SUPFAM" id="SSF52200">
    <property type="entry name" value="Toll/Interleukin receptor TIR domain"/>
    <property type="match status" value="1"/>
</dbReference>
<dbReference type="EMBL" id="FOZC01000015">
    <property type="protein sequence ID" value="SFR86394.1"/>
    <property type="molecule type" value="Genomic_DNA"/>
</dbReference>
<organism evidence="1 2">
    <name type="scientific">[Clostridium] aminophilum</name>
    <dbReference type="NCBI Taxonomy" id="1526"/>
    <lineage>
        <taxon>Bacteria</taxon>
        <taxon>Bacillati</taxon>
        <taxon>Bacillota</taxon>
        <taxon>Clostridia</taxon>
        <taxon>Lachnospirales</taxon>
        <taxon>Lachnospiraceae</taxon>
    </lineage>
</organism>
<dbReference type="AlphaFoldDB" id="A0A1I6K5I2"/>
<protein>
    <recommendedName>
        <fullName evidence="3">TIR domain-containing protein</fullName>
    </recommendedName>
</protein>
<name>A0A1I6K5I2_9FIRM</name>